<evidence type="ECO:0000313" key="2">
    <source>
        <dbReference type="EMBL" id="NLV10589.1"/>
    </source>
</evidence>
<protein>
    <submittedName>
        <fullName evidence="2">Uncharacterized protein</fullName>
    </submittedName>
</protein>
<evidence type="ECO:0000256" key="1">
    <source>
        <dbReference type="SAM" id="MobiDB-lite"/>
    </source>
</evidence>
<dbReference type="OrthoDB" id="241694at2157"/>
<reference evidence="2" key="1">
    <citation type="submission" date="2019-12" db="EMBL/GenBank/DDBJ databases">
        <title>Whole-genome sequence of Halomicrobium mukohataei pws1.</title>
        <authorList>
            <person name="Verma D.K."/>
            <person name="Gopal K."/>
            <person name="Prasad E.S."/>
        </authorList>
    </citation>
    <scope>NUCLEOTIDE SEQUENCE</scope>
    <source>
        <strain evidence="2">Pws1</strain>
    </source>
</reference>
<feature type="compositionally biased region" description="Acidic residues" evidence="1">
    <location>
        <begin position="185"/>
        <end position="196"/>
    </location>
</feature>
<proteinExistence type="predicted"/>
<dbReference type="Proteomes" id="UP000608662">
    <property type="component" value="Unassembled WGS sequence"/>
</dbReference>
<comment type="caution">
    <text evidence="2">The sequence shown here is derived from an EMBL/GenBank/DDBJ whole genome shotgun (WGS) entry which is preliminary data.</text>
</comment>
<feature type="compositionally biased region" description="Low complexity" evidence="1">
    <location>
        <begin position="148"/>
        <end position="158"/>
    </location>
</feature>
<dbReference type="Pfam" id="PF24414">
    <property type="entry name" value="DUF7547"/>
    <property type="match status" value="1"/>
</dbReference>
<feature type="compositionally biased region" description="Basic and acidic residues" evidence="1">
    <location>
        <begin position="175"/>
        <end position="184"/>
    </location>
</feature>
<accession>A0A847UBW8</accession>
<dbReference type="AlphaFoldDB" id="A0A847UBW8"/>
<dbReference type="EMBL" id="WOYG01000001">
    <property type="protein sequence ID" value="NLV10589.1"/>
    <property type="molecule type" value="Genomic_DNA"/>
</dbReference>
<sequence length="196" mass="21325">MSSSDDDLASLVGELVTTLQRLETEFEPRDDEDRLRPPTPRELMRLTSDVAIPATILLLRTNIEALKLLQRALRMADGRAPTADSEGSDVRARAERLSATTLSKLDGALADLQDAVEGQPTDDEARELLTEARRLRADIESRIEEQAADGSADSATTAESEDGDENGDVPVDVDAELRSLKDDVTDQTDSDDDESS</sequence>
<dbReference type="RefSeq" id="WP_170094269.1">
    <property type="nucleotide sequence ID" value="NZ_WOYG01000001.1"/>
</dbReference>
<feature type="compositionally biased region" description="Acidic residues" evidence="1">
    <location>
        <begin position="159"/>
        <end position="174"/>
    </location>
</feature>
<name>A0A847UBW8_9EURY</name>
<evidence type="ECO:0000313" key="3">
    <source>
        <dbReference type="Proteomes" id="UP000608662"/>
    </source>
</evidence>
<organism evidence="2 3">
    <name type="scientific">Halomicrobium mukohataei</name>
    <dbReference type="NCBI Taxonomy" id="57705"/>
    <lineage>
        <taxon>Archaea</taxon>
        <taxon>Methanobacteriati</taxon>
        <taxon>Methanobacteriota</taxon>
        <taxon>Stenosarchaea group</taxon>
        <taxon>Halobacteria</taxon>
        <taxon>Halobacteriales</taxon>
        <taxon>Haloarculaceae</taxon>
        <taxon>Halomicrobium</taxon>
    </lineage>
</organism>
<dbReference type="InterPro" id="IPR055969">
    <property type="entry name" value="DUF7547"/>
</dbReference>
<feature type="region of interest" description="Disordered" evidence="1">
    <location>
        <begin position="137"/>
        <end position="196"/>
    </location>
</feature>
<gene>
    <name evidence="2" type="ORF">GOC74_11700</name>
</gene>